<keyword evidence="5 6" id="KW-0378">Hydrolase</keyword>
<dbReference type="InterPro" id="IPR018234">
    <property type="entry name" value="GTP_CycHdrlase_I_CS"/>
</dbReference>
<keyword evidence="6" id="KW-0342">GTP-binding</keyword>
<dbReference type="PROSITE" id="PS00860">
    <property type="entry name" value="GTP_CYCLOHYDROL_1_2"/>
    <property type="match status" value="1"/>
</dbReference>
<dbReference type="Gene3D" id="1.10.286.10">
    <property type="match status" value="1"/>
</dbReference>
<dbReference type="NCBIfam" id="NF006826">
    <property type="entry name" value="PRK09347.1-3"/>
    <property type="match status" value="1"/>
</dbReference>
<evidence type="ECO:0000256" key="2">
    <source>
        <dbReference type="ARBA" id="ARBA00005080"/>
    </source>
</evidence>
<evidence type="ECO:0000313" key="9">
    <source>
        <dbReference type="Proteomes" id="UP000199501"/>
    </source>
</evidence>
<comment type="similarity">
    <text evidence="3 6">Belongs to the GTP cyclohydrolase I family.</text>
</comment>
<dbReference type="PANTHER" id="PTHR11109">
    <property type="entry name" value="GTP CYCLOHYDROLASE I"/>
    <property type="match status" value="1"/>
</dbReference>
<dbReference type="GO" id="GO:0005525">
    <property type="term" value="F:GTP binding"/>
    <property type="evidence" value="ECO:0007669"/>
    <property type="project" value="UniProtKB-KW"/>
</dbReference>
<organism evidence="8 9">
    <name type="scientific">Actinokineospora iranica</name>
    <dbReference type="NCBI Taxonomy" id="1271860"/>
    <lineage>
        <taxon>Bacteria</taxon>
        <taxon>Bacillati</taxon>
        <taxon>Actinomycetota</taxon>
        <taxon>Actinomycetes</taxon>
        <taxon>Pseudonocardiales</taxon>
        <taxon>Pseudonocardiaceae</taxon>
        <taxon>Actinokineospora</taxon>
    </lineage>
</organism>
<dbReference type="GO" id="GO:0003934">
    <property type="term" value="F:GTP cyclohydrolase I activity"/>
    <property type="evidence" value="ECO:0007669"/>
    <property type="project" value="UniProtKB-UniRule"/>
</dbReference>
<dbReference type="InterPro" id="IPR043134">
    <property type="entry name" value="GTP-CH-I_N"/>
</dbReference>
<dbReference type="GO" id="GO:0046654">
    <property type="term" value="P:tetrahydrofolate biosynthetic process"/>
    <property type="evidence" value="ECO:0007669"/>
    <property type="project" value="UniProtKB-UniRule"/>
</dbReference>
<evidence type="ECO:0000256" key="1">
    <source>
        <dbReference type="ARBA" id="ARBA00001052"/>
    </source>
</evidence>
<keyword evidence="6" id="KW-0862">Zinc</keyword>
<evidence type="ECO:0000256" key="6">
    <source>
        <dbReference type="HAMAP-Rule" id="MF_00223"/>
    </source>
</evidence>
<dbReference type="InterPro" id="IPR036844">
    <property type="entry name" value="Hint_dom_sf"/>
</dbReference>
<dbReference type="FunFam" id="1.10.286.10:FF:000001">
    <property type="entry name" value="GTP cyclohydrolase 1"/>
    <property type="match status" value="1"/>
</dbReference>
<feature type="domain" description="Hint" evidence="7">
    <location>
        <begin position="90"/>
        <end position="181"/>
    </location>
</feature>
<dbReference type="SUPFAM" id="SSF51294">
    <property type="entry name" value="Hedgehog/intein (Hint) domain"/>
    <property type="match status" value="1"/>
</dbReference>
<evidence type="ECO:0000256" key="3">
    <source>
        <dbReference type="ARBA" id="ARBA00008085"/>
    </source>
</evidence>
<keyword evidence="9" id="KW-1185">Reference proteome</keyword>
<dbReference type="EMBL" id="FMZZ01000019">
    <property type="protein sequence ID" value="SDD82967.1"/>
    <property type="molecule type" value="Genomic_DNA"/>
</dbReference>
<dbReference type="CDD" id="cd00081">
    <property type="entry name" value="Hint"/>
    <property type="match status" value="1"/>
</dbReference>
<protein>
    <recommendedName>
        <fullName evidence="6">GTP cyclohydrolase 1</fullName>
        <ecNumber evidence="6">3.5.4.16</ecNumber>
    </recommendedName>
    <alternativeName>
        <fullName evidence="6">GTP cyclohydrolase I</fullName>
        <shortName evidence="6">GTP-CH-I</shortName>
    </alternativeName>
</protein>
<feature type="binding site" evidence="6">
    <location>
        <position position="340"/>
    </location>
    <ligand>
        <name>Zn(2+)</name>
        <dbReference type="ChEBI" id="CHEBI:29105"/>
    </ligand>
</feature>
<dbReference type="InterPro" id="IPR001474">
    <property type="entry name" value="GTP_CycHdrlase_I"/>
</dbReference>
<keyword evidence="6" id="KW-0479">Metal-binding</keyword>
<dbReference type="GO" id="GO:0006729">
    <property type="term" value="P:tetrahydrobiopterin biosynthetic process"/>
    <property type="evidence" value="ECO:0007669"/>
    <property type="project" value="TreeGrafter"/>
</dbReference>
<dbReference type="Gene3D" id="2.170.16.10">
    <property type="entry name" value="Hedgehog/Intein (Hint) domain"/>
    <property type="match status" value="1"/>
</dbReference>
<dbReference type="InterPro" id="IPR006141">
    <property type="entry name" value="Intein_N"/>
</dbReference>
<dbReference type="AlphaFoldDB" id="A0A1G6XZT1"/>
<dbReference type="GO" id="GO:0006730">
    <property type="term" value="P:one-carbon metabolic process"/>
    <property type="evidence" value="ECO:0007669"/>
    <property type="project" value="UniProtKB-UniRule"/>
</dbReference>
<dbReference type="PROSITE" id="PS50817">
    <property type="entry name" value="INTEIN_N_TER"/>
    <property type="match status" value="1"/>
</dbReference>
<dbReference type="Gene3D" id="3.30.1130.10">
    <property type="match status" value="1"/>
</dbReference>
<dbReference type="GO" id="GO:0008270">
    <property type="term" value="F:zinc ion binding"/>
    <property type="evidence" value="ECO:0007669"/>
    <property type="project" value="UniProtKB-UniRule"/>
</dbReference>
<dbReference type="FunFam" id="3.30.1130.10:FF:000001">
    <property type="entry name" value="GTP cyclohydrolase 1"/>
    <property type="match status" value="1"/>
</dbReference>
<comment type="pathway">
    <text evidence="2 6">Cofactor biosynthesis; 7,8-dihydroneopterin triphosphate biosynthesis; 7,8-dihydroneopterin triphosphate from GTP: step 1/1.</text>
</comment>
<dbReference type="STRING" id="1271860.SAMN05216174_11956"/>
<dbReference type="SUPFAM" id="SSF55620">
    <property type="entry name" value="Tetrahydrobiopterin biosynthesis enzymes-like"/>
    <property type="match status" value="2"/>
</dbReference>
<comment type="catalytic activity">
    <reaction evidence="1 6">
        <text>GTP + H2O = 7,8-dihydroneopterin 3'-triphosphate + formate + H(+)</text>
        <dbReference type="Rhea" id="RHEA:17473"/>
        <dbReference type="ChEBI" id="CHEBI:15377"/>
        <dbReference type="ChEBI" id="CHEBI:15378"/>
        <dbReference type="ChEBI" id="CHEBI:15740"/>
        <dbReference type="ChEBI" id="CHEBI:37565"/>
        <dbReference type="ChEBI" id="CHEBI:58462"/>
        <dbReference type="EC" id="3.5.4.16"/>
    </reaction>
</comment>
<dbReference type="HAMAP" id="MF_00223">
    <property type="entry name" value="FolE"/>
    <property type="match status" value="1"/>
</dbReference>
<comment type="subunit">
    <text evidence="6">Homopolymer.</text>
</comment>
<evidence type="ECO:0000313" key="8">
    <source>
        <dbReference type="EMBL" id="SDD82967.1"/>
    </source>
</evidence>
<gene>
    <name evidence="6" type="primary">folE</name>
    <name evidence="8" type="ORF">SAMN05216174_11956</name>
</gene>
<sequence>MTTSRDGAGADFASAPVFDKDRAERAVRELLIACGEDPDRDGLLETPARVARAYAELFAGLYSDPDSVLDKTFDESHDELVLVTDIPMYSTCVPSTQTVNAVGGRKQAADVRVGDRLWTLVNGTVEPTSVVEVSARDTRDLVEVTTAGGAFTVTPDHPMATPDGWREAKDVAGTFVEWTPEGGLASRKSALTSAKRPVLAAALPGADAWTRRHGFDQRSHGTVLAESEWARVESVREIPGSGTHTVYSFTCDPHPTFLIAGHLGHNCEHHLVAFHGVAHVGYIPNEHGKVTGLSKLARLVDLYARRPQVQERLTSQIADALMRKLEPLGAIVVIEAEHLCMAMRGIRKPGARTTTSALRGLLQTSPSSRAEALQLISGRIR</sequence>
<dbReference type="UniPathway" id="UPA00848">
    <property type="reaction ID" value="UER00151"/>
</dbReference>
<evidence type="ECO:0000256" key="5">
    <source>
        <dbReference type="ARBA" id="ARBA00022801"/>
    </source>
</evidence>
<dbReference type="GO" id="GO:0005737">
    <property type="term" value="C:cytoplasm"/>
    <property type="evidence" value="ECO:0007669"/>
    <property type="project" value="TreeGrafter"/>
</dbReference>
<feature type="binding site" evidence="6">
    <location>
        <position position="267"/>
    </location>
    <ligand>
        <name>Zn(2+)</name>
        <dbReference type="ChEBI" id="CHEBI:29105"/>
    </ligand>
</feature>
<dbReference type="PANTHER" id="PTHR11109:SF7">
    <property type="entry name" value="GTP CYCLOHYDROLASE 1"/>
    <property type="match status" value="1"/>
</dbReference>
<evidence type="ECO:0000259" key="7">
    <source>
        <dbReference type="SMART" id="SM00306"/>
    </source>
</evidence>
<accession>A0A1G6XZT1</accession>
<keyword evidence="6" id="KW-0547">Nucleotide-binding</keyword>
<dbReference type="EC" id="3.5.4.16" evidence="6"/>
<keyword evidence="4 6" id="KW-0554">One-carbon metabolism</keyword>
<dbReference type="InterPro" id="IPR003587">
    <property type="entry name" value="Hint_dom_N"/>
</dbReference>
<dbReference type="Pfam" id="PF01227">
    <property type="entry name" value="GTP_cyclohydroI"/>
    <property type="match status" value="2"/>
</dbReference>
<proteinExistence type="inferred from homology"/>
<dbReference type="InterPro" id="IPR043133">
    <property type="entry name" value="GTP-CH-I_C/QueF"/>
</dbReference>
<evidence type="ECO:0000256" key="4">
    <source>
        <dbReference type="ARBA" id="ARBA00022563"/>
    </source>
</evidence>
<dbReference type="SMART" id="SM00306">
    <property type="entry name" value="HintN"/>
    <property type="match status" value="1"/>
</dbReference>
<reference evidence="9" key="1">
    <citation type="submission" date="2016-10" db="EMBL/GenBank/DDBJ databases">
        <authorList>
            <person name="Varghese N."/>
            <person name="Submissions S."/>
        </authorList>
    </citation>
    <scope>NUCLEOTIDE SEQUENCE [LARGE SCALE GENOMIC DNA]</scope>
    <source>
        <strain evidence="9">IBRC-M 10403</strain>
    </source>
</reference>
<dbReference type="Proteomes" id="UP000199501">
    <property type="component" value="Unassembled WGS sequence"/>
</dbReference>
<feature type="binding site" evidence="6">
    <location>
        <position position="270"/>
    </location>
    <ligand>
        <name>Zn(2+)</name>
        <dbReference type="ChEBI" id="CHEBI:29105"/>
    </ligand>
</feature>
<dbReference type="GO" id="GO:0016539">
    <property type="term" value="P:intein-mediated protein splicing"/>
    <property type="evidence" value="ECO:0007669"/>
    <property type="project" value="InterPro"/>
</dbReference>
<dbReference type="InterPro" id="IPR020602">
    <property type="entry name" value="GTP_CycHdrlase_I_dom"/>
</dbReference>
<name>A0A1G6XZT1_9PSEU</name>